<evidence type="ECO:0000256" key="5">
    <source>
        <dbReference type="ARBA" id="ARBA00022777"/>
    </source>
</evidence>
<protein>
    <recommendedName>
        <fullName evidence="2">histidine kinase</fullName>
        <ecNumber evidence="2">2.7.13.3</ecNumber>
    </recommendedName>
</protein>
<evidence type="ECO:0000256" key="6">
    <source>
        <dbReference type="SAM" id="Coils"/>
    </source>
</evidence>
<dbReference type="PRINTS" id="PR00344">
    <property type="entry name" value="BCTRLSENSOR"/>
</dbReference>
<evidence type="ECO:0000313" key="9">
    <source>
        <dbReference type="EMBL" id="TDY61435.1"/>
    </source>
</evidence>
<dbReference type="InterPro" id="IPR003661">
    <property type="entry name" value="HisK_dim/P_dom"/>
</dbReference>
<dbReference type="Pfam" id="PF00512">
    <property type="entry name" value="HisKA"/>
    <property type="match status" value="1"/>
</dbReference>
<dbReference type="AlphaFoldDB" id="A0A4R8MC36"/>
<dbReference type="InterPro" id="IPR036890">
    <property type="entry name" value="HATPase_C_sf"/>
</dbReference>
<dbReference type="GO" id="GO:0000155">
    <property type="term" value="F:phosphorelay sensor kinase activity"/>
    <property type="evidence" value="ECO:0007669"/>
    <property type="project" value="InterPro"/>
</dbReference>
<dbReference type="Pfam" id="PF02518">
    <property type="entry name" value="HATPase_c"/>
    <property type="match status" value="1"/>
</dbReference>
<dbReference type="InterPro" id="IPR003594">
    <property type="entry name" value="HATPase_dom"/>
</dbReference>
<evidence type="ECO:0000256" key="3">
    <source>
        <dbReference type="ARBA" id="ARBA00022553"/>
    </source>
</evidence>
<dbReference type="PROSITE" id="PS50109">
    <property type="entry name" value="HIS_KIN"/>
    <property type="match status" value="1"/>
</dbReference>
<dbReference type="SUPFAM" id="SSF55874">
    <property type="entry name" value="ATPase domain of HSP90 chaperone/DNA topoisomerase II/histidine kinase"/>
    <property type="match status" value="1"/>
</dbReference>
<reference evidence="9 10" key="1">
    <citation type="submission" date="2019-03" db="EMBL/GenBank/DDBJ databases">
        <title>Genomic Encyclopedia of Type Strains, Phase III (KMG-III): the genomes of soil and plant-associated and newly described type strains.</title>
        <authorList>
            <person name="Whitman W."/>
        </authorList>
    </citation>
    <scope>NUCLEOTIDE SEQUENCE [LARGE SCALE GENOMIC DNA]</scope>
    <source>
        <strain evidence="9 10">CECT 8301</strain>
    </source>
</reference>
<keyword evidence="5" id="KW-0418">Kinase</keyword>
<evidence type="ECO:0000256" key="4">
    <source>
        <dbReference type="ARBA" id="ARBA00022679"/>
    </source>
</evidence>
<accession>A0A4R8MC36</accession>
<dbReference type="InterPro" id="IPR005467">
    <property type="entry name" value="His_kinase_dom"/>
</dbReference>
<dbReference type="PANTHER" id="PTHR43304">
    <property type="entry name" value="PHYTOCHROME-LIKE PROTEIN CPH1"/>
    <property type="match status" value="1"/>
</dbReference>
<dbReference type="CDD" id="cd00082">
    <property type="entry name" value="HisKA"/>
    <property type="match status" value="1"/>
</dbReference>
<keyword evidence="10" id="KW-1185">Reference proteome</keyword>
<dbReference type="Proteomes" id="UP000294824">
    <property type="component" value="Unassembled WGS sequence"/>
</dbReference>
<evidence type="ECO:0000256" key="2">
    <source>
        <dbReference type="ARBA" id="ARBA00012438"/>
    </source>
</evidence>
<keyword evidence="4" id="KW-0808">Transferase</keyword>
<dbReference type="PANTHER" id="PTHR43304:SF1">
    <property type="entry name" value="PAC DOMAIN-CONTAINING PROTEIN"/>
    <property type="match status" value="1"/>
</dbReference>
<proteinExistence type="predicted"/>
<evidence type="ECO:0000259" key="8">
    <source>
        <dbReference type="PROSITE" id="PS50109"/>
    </source>
</evidence>
<dbReference type="SMART" id="SM00387">
    <property type="entry name" value="HATPase_c"/>
    <property type="match status" value="1"/>
</dbReference>
<dbReference type="InterPro" id="IPR025293">
    <property type="entry name" value="YfiR/HmsC-like"/>
</dbReference>
<dbReference type="Gene3D" id="1.10.287.130">
    <property type="match status" value="1"/>
</dbReference>
<gene>
    <name evidence="9" type="ORF">DFQ06_2768</name>
</gene>
<organism evidence="9 10">
    <name type="scientific">Algibacter lectus</name>
    <dbReference type="NCBI Taxonomy" id="221126"/>
    <lineage>
        <taxon>Bacteria</taxon>
        <taxon>Pseudomonadati</taxon>
        <taxon>Bacteroidota</taxon>
        <taxon>Flavobacteriia</taxon>
        <taxon>Flavobacteriales</taxon>
        <taxon>Flavobacteriaceae</taxon>
        <taxon>Algibacter</taxon>
    </lineage>
</organism>
<dbReference type="InterPro" id="IPR052162">
    <property type="entry name" value="Sensor_kinase/Photoreceptor"/>
</dbReference>
<comment type="catalytic activity">
    <reaction evidence="1">
        <text>ATP + protein L-histidine = ADP + protein N-phospho-L-histidine.</text>
        <dbReference type="EC" id="2.7.13.3"/>
    </reaction>
</comment>
<evidence type="ECO:0000256" key="7">
    <source>
        <dbReference type="SAM" id="Phobius"/>
    </source>
</evidence>
<dbReference type="SUPFAM" id="SSF47384">
    <property type="entry name" value="Homodimeric domain of signal transducing histidine kinase"/>
    <property type="match status" value="1"/>
</dbReference>
<keyword evidence="7" id="KW-0812">Transmembrane</keyword>
<keyword evidence="6" id="KW-0175">Coiled coil</keyword>
<dbReference type="SMART" id="SM00388">
    <property type="entry name" value="HisKA"/>
    <property type="match status" value="1"/>
</dbReference>
<evidence type="ECO:0000256" key="1">
    <source>
        <dbReference type="ARBA" id="ARBA00000085"/>
    </source>
</evidence>
<feature type="transmembrane region" description="Helical" evidence="7">
    <location>
        <begin position="348"/>
        <end position="369"/>
    </location>
</feature>
<name>A0A4R8MC36_9FLAO</name>
<keyword evidence="7" id="KW-0472">Membrane</keyword>
<dbReference type="EMBL" id="SORL01000009">
    <property type="protein sequence ID" value="TDY61435.1"/>
    <property type="molecule type" value="Genomic_DNA"/>
</dbReference>
<dbReference type="InterPro" id="IPR036097">
    <property type="entry name" value="HisK_dim/P_sf"/>
</dbReference>
<sequence>MDGVIRMLNNYFKYLIDDMRLAMVAFKNTAIWFPKYVGLFLCMFLFTLISYGQDIKNDKVTSVNEQRAVMVLNLTEEVKWSKISQITTFKIGVMGPDTIKNSLSKISKNRRIFEKLIQVDRINKLEDIKNYNVVYVNSTYEYLLKSILEESKGLEVLIITEGYPTNSSMINMVQVDDSYKYDINRKYIREAKLKITPILAGHAVTSKEIKESLYKKTEQKLYIATRENKEQKKIIESQIKTIGNQINAINEKDEVIYIKDYSLKTLALDSELKAKQLAENLNLERELEKRLDEQINQIIDQQNEIDSVNNEILNHKRTLEIQTSNIKEKTAILEEKNIIIDTQRKHNIILSILSGLLFIACLSLLFAYIKNKKLNTRLNVQHKEIKKQSVLLTSKNKELEQFAYIASHDLQEPLNTVSSFIDVLNEDYYSQFDGDGQQILGFIKEGSVRMKKLIDALLQYSRLGRSKVFEDVNCMPLLDVLTADLQSTIKDSDAEINYKDLPIIKGNEVELRLLFQNLITNGIKFRDPNVKPRINIECTEISEGEDANNGAEKYWKFSVTDNGIGIATEYQDRVFAIFQRLHSRLEYEGSGIGLAHCKKIVESHSGKIWFTSEKGMGTTFCFSLPMSA</sequence>
<evidence type="ECO:0000313" key="10">
    <source>
        <dbReference type="Proteomes" id="UP000294824"/>
    </source>
</evidence>
<feature type="domain" description="Histidine kinase" evidence="8">
    <location>
        <begin position="405"/>
        <end position="628"/>
    </location>
</feature>
<dbReference type="EC" id="2.7.13.3" evidence="2"/>
<feature type="coiled-coil region" evidence="6">
    <location>
        <begin position="273"/>
        <end position="318"/>
    </location>
</feature>
<keyword evidence="3" id="KW-0597">Phosphoprotein</keyword>
<dbReference type="InterPro" id="IPR004358">
    <property type="entry name" value="Sig_transdc_His_kin-like_C"/>
</dbReference>
<comment type="caution">
    <text evidence="9">The sequence shown here is derived from an EMBL/GenBank/DDBJ whole genome shotgun (WGS) entry which is preliminary data.</text>
</comment>
<dbReference type="Gene3D" id="3.30.565.10">
    <property type="entry name" value="Histidine kinase-like ATPase, C-terminal domain"/>
    <property type="match status" value="1"/>
</dbReference>
<keyword evidence="7" id="KW-1133">Transmembrane helix</keyword>
<dbReference type="RefSeq" id="WP_133968167.1">
    <property type="nucleotide sequence ID" value="NZ_SORL01000009.1"/>
</dbReference>
<dbReference type="Pfam" id="PF13689">
    <property type="entry name" value="DUF4154"/>
    <property type="match status" value="1"/>
</dbReference>